<proteinExistence type="predicted"/>
<accession>A0AAV5J2X9</accession>
<comment type="caution">
    <text evidence="2">The sequence shown here is derived from an EMBL/GenBank/DDBJ whole genome shotgun (WGS) entry which is preliminary data.</text>
</comment>
<keyword evidence="3" id="KW-1185">Reference proteome</keyword>
<reference evidence="2 3" key="1">
    <citation type="journal article" date="2021" name="Commun. Biol.">
        <title>The genome of Shorea leprosula (Dipterocarpaceae) highlights the ecological relevance of drought in aseasonal tropical rainforests.</title>
        <authorList>
            <person name="Ng K.K.S."/>
            <person name="Kobayashi M.J."/>
            <person name="Fawcett J.A."/>
            <person name="Hatakeyama M."/>
            <person name="Paape T."/>
            <person name="Ng C.H."/>
            <person name="Ang C.C."/>
            <person name="Tnah L.H."/>
            <person name="Lee C.T."/>
            <person name="Nishiyama T."/>
            <person name="Sese J."/>
            <person name="O'Brien M.J."/>
            <person name="Copetti D."/>
            <person name="Mohd Noor M.I."/>
            <person name="Ong R.C."/>
            <person name="Putra M."/>
            <person name="Sireger I.Z."/>
            <person name="Indrioko S."/>
            <person name="Kosugi Y."/>
            <person name="Izuno A."/>
            <person name="Isagi Y."/>
            <person name="Lee S.L."/>
            <person name="Shimizu K.K."/>
        </authorList>
    </citation>
    <scope>NUCLEOTIDE SEQUENCE [LARGE SCALE GENOMIC DNA]</scope>
    <source>
        <strain evidence="2">214</strain>
    </source>
</reference>
<dbReference type="Proteomes" id="UP001054252">
    <property type="component" value="Unassembled WGS sequence"/>
</dbReference>
<protein>
    <submittedName>
        <fullName evidence="2">Uncharacterized protein</fullName>
    </submittedName>
</protein>
<evidence type="ECO:0000313" key="2">
    <source>
        <dbReference type="EMBL" id="GKV06431.1"/>
    </source>
</evidence>
<dbReference type="AlphaFoldDB" id="A0AAV5J2X9"/>
<sequence length="222" mass="23221">MGTARLGMAILSVPCEVSRGSPPRGWGRDGDHFLPLHTSLTSISPSVSLLLLLLLLLPPESSAVVAEPSAVAAGPYAAATTGLICSAAAAGCHHRTHLLLSHLLLMLLLPPEPAAVAVATSTRACCYYRHRGLLLLPPPEPAAAAAAAAKQPKPYALLLLPELFDVNWWGTGIPVGNGDGGQNLPPIKNLRGDPRPRHSRGWGPLPHPRPRGAPLTSLRTVP</sequence>
<gene>
    <name evidence="2" type="ORF">SLEP1_g18330</name>
</gene>
<dbReference type="EMBL" id="BPVZ01000025">
    <property type="protein sequence ID" value="GKV06431.1"/>
    <property type="molecule type" value="Genomic_DNA"/>
</dbReference>
<evidence type="ECO:0000256" key="1">
    <source>
        <dbReference type="SAM" id="MobiDB-lite"/>
    </source>
</evidence>
<organism evidence="2 3">
    <name type="scientific">Rubroshorea leprosula</name>
    <dbReference type="NCBI Taxonomy" id="152421"/>
    <lineage>
        <taxon>Eukaryota</taxon>
        <taxon>Viridiplantae</taxon>
        <taxon>Streptophyta</taxon>
        <taxon>Embryophyta</taxon>
        <taxon>Tracheophyta</taxon>
        <taxon>Spermatophyta</taxon>
        <taxon>Magnoliopsida</taxon>
        <taxon>eudicotyledons</taxon>
        <taxon>Gunneridae</taxon>
        <taxon>Pentapetalae</taxon>
        <taxon>rosids</taxon>
        <taxon>malvids</taxon>
        <taxon>Malvales</taxon>
        <taxon>Dipterocarpaceae</taxon>
        <taxon>Rubroshorea</taxon>
    </lineage>
</organism>
<evidence type="ECO:0000313" key="3">
    <source>
        <dbReference type="Proteomes" id="UP001054252"/>
    </source>
</evidence>
<feature type="region of interest" description="Disordered" evidence="1">
    <location>
        <begin position="177"/>
        <end position="222"/>
    </location>
</feature>
<name>A0AAV5J2X9_9ROSI</name>